<dbReference type="InterPro" id="IPR014347">
    <property type="entry name" value="Tautomerase/MIF_sf"/>
</dbReference>
<dbReference type="PANTHER" id="PTHR35530:SF1">
    <property type="entry name" value="2-HYDROXYMUCONATE TAUTOMERASE"/>
    <property type="match status" value="1"/>
</dbReference>
<dbReference type="Proteomes" id="UP000027341">
    <property type="component" value="Unassembled WGS sequence"/>
</dbReference>
<dbReference type="InterPro" id="IPR004370">
    <property type="entry name" value="4-OT-like_dom"/>
</dbReference>
<name>A0A066ZQM3_HYDMR</name>
<evidence type="ECO:0000259" key="3">
    <source>
        <dbReference type="Pfam" id="PF01361"/>
    </source>
</evidence>
<keyword evidence="5" id="KW-1185">Reference proteome</keyword>
<protein>
    <recommendedName>
        <fullName evidence="3">4-oxalocrotonate tautomerase-like domain-containing protein</fullName>
    </recommendedName>
</protein>
<proteinExistence type="inferred from homology"/>
<dbReference type="Gene3D" id="3.30.429.10">
    <property type="entry name" value="Macrophage Migration Inhibitory Factor"/>
    <property type="match status" value="2"/>
</dbReference>
<evidence type="ECO:0000313" key="5">
    <source>
        <dbReference type="Proteomes" id="UP000027341"/>
    </source>
</evidence>
<organism evidence="4 5">
    <name type="scientific">Hydrogenovibrio marinus</name>
    <dbReference type="NCBI Taxonomy" id="28885"/>
    <lineage>
        <taxon>Bacteria</taxon>
        <taxon>Pseudomonadati</taxon>
        <taxon>Pseudomonadota</taxon>
        <taxon>Gammaproteobacteria</taxon>
        <taxon>Thiotrichales</taxon>
        <taxon>Piscirickettsiaceae</taxon>
        <taxon>Hydrogenovibrio</taxon>
    </lineage>
</organism>
<evidence type="ECO:0000256" key="1">
    <source>
        <dbReference type="ARBA" id="ARBA00006723"/>
    </source>
</evidence>
<dbReference type="GO" id="GO:0016853">
    <property type="term" value="F:isomerase activity"/>
    <property type="evidence" value="ECO:0007669"/>
    <property type="project" value="UniProtKB-KW"/>
</dbReference>
<gene>
    <name evidence="4" type="ORF">EI16_07390</name>
</gene>
<reference evidence="4 5" key="1">
    <citation type="submission" date="2014-04" db="EMBL/GenBank/DDBJ databases">
        <title>Draft genome sequence of Hydrogenovibrio marinus MH-110, a model organism for aerobic H2 metabolism.</title>
        <authorList>
            <person name="Cha H.J."/>
            <person name="Jo B.H."/>
            <person name="Hwang B.H."/>
        </authorList>
    </citation>
    <scope>NUCLEOTIDE SEQUENCE [LARGE SCALE GENOMIC DNA]</scope>
    <source>
        <strain evidence="4 5">MH-110</strain>
    </source>
</reference>
<accession>A0A066ZQM3</accession>
<evidence type="ECO:0000256" key="2">
    <source>
        <dbReference type="ARBA" id="ARBA00023235"/>
    </source>
</evidence>
<dbReference type="RefSeq" id="WP_051623072.1">
    <property type="nucleotide sequence ID" value="NZ_AP020335.1"/>
</dbReference>
<keyword evidence="2" id="KW-0413">Isomerase</keyword>
<evidence type="ECO:0000313" key="4">
    <source>
        <dbReference type="EMBL" id="KDN96103.1"/>
    </source>
</evidence>
<sequence length="142" mass="15902">MPLIQITLPETALDESQQAQLAQQATDILLSLEGMATNPKARRLTWTYFQTHPKNAFYIGGEGNQPHPHYRVDVTVFAKTLTAEKKGALTRQLTDAVLDIEGSDHNMLNAARIWVMIHEIEEGNWGGAGQIYSMENLRKLLS</sequence>
<dbReference type="EMBL" id="JMIU01000001">
    <property type="protein sequence ID" value="KDN96103.1"/>
    <property type="molecule type" value="Genomic_DNA"/>
</dbReference>
<dbReference type="Pfam" id="PF01361">
    <property type="entry name" value="Tautomerase"/>
    <property type="match status" value="1"/>
</dbReference>
<comment type="caution">
    <text evidence="4">The sequence shown here is derived from an EMBL/GenBank/DDBJ whole genome shotgun (WGS) entry which is preliminary data.</text>
</comment>
<dbReference type="PANTHER" id="PTHR35530">
    <property type="entry name" value="TAUTOMERASE-RELATED"/>
    <property type="match status" value="1"/>
</dbReference>
<comment type="similarity">
    <text evidence="1">Belongs to the 4-oxalocrotonate tautomerase family.</text>
</comment>
<feature type="domain" description="4-oxalocrotonate tautomerase-like" evidence="3">
    <location>
        <begin position="72"/>
        <end position="130"/>
    </location>
</feature>
<dbReference type="AlphaFoldDB" id="A0A066ZQM3"/>
<dbReference type="SUPFAM" id="SSF55331">
    <property type="entry name" value="Tautomerase/MIF"/>
    <property type="match status" value="1"/>
</dbReference>